<feature type="transmembrane region" description="Helical" evidence="7">
    <location>
        <begin position="51"/>
        <end position="67"/>
    </location>
</feature>
<keyword evidence="6 7" id="KW-0472">Membrane</keyword>
<dbReference type="RefSeq" id="WP_344592530.1">
    <property type="nucleotide sequence ID" value="NZ_BAAARW010000020.1"/>
</dbReference>
<dbReference type="InterPro" id="IPR020846">
    <property type="entry name" value="MFS_dom"/>
</dbReference>
<dbReference type="SUPFAM" id="SSF103473">
    <property type="entry name" value="MFS general substrate transporter"/>
    <property type="match status" value="1"/>
</dbReference>
<evidence type="ECO:0000256" key="5">
    <source>
        <dbReference type="ARBA" id="ARBA00022989"/>
    </source>
</evidence>
<evidence type="ECO:0000313" key="9">
    <source>
        <dbReference type="EMBL" id="GAA2432984.1"/>
    </source>
</evidence>
<protein>
    <submittedName>
        <fullName evidence="9">MFS transporter</fullName>
    </submittedName>
</protein>
<dbReference type="InterPro" id="IPR011701">
    <property type="entry name" value="MFS"/>
</dbReference>
<keyword evidence="4 7" id="KW-0812">Transmembrane</keyword>
<keyword evidence="3" id="KW-1003">Cell membrane</keyword>
<feature type="transmembrane region" description="Helical" evidence="7">
    <location>
        <begin position="361"/>
        <end position="384"/>
    </location>
</feature>
<feature type="transmembrane region" description="Helical" evidence="7">
    <location>
        <begin position="432"/>
        <end position="454"/>
    </location>
</feature>
<dbReference type="InterPro" id="IPR036259">
    <property type="entry name" value="MFS_trans_sf"/>
</dbReference>
<dbReference type="PANTHER" id="PTHR42718">
    <property type="entry name" value="MAJOR FACILITATOR SUPERFAMILY MULTIDRUG TRANSPORTER MFSC"/>
    <property type="match status" value="1"/>
</dbReference>
<sequence>MLVPSRPRTDGLLVAALLTAALAASSAQTIVIVALPAFARDLAVPPADATWALTAFMLAGTVATPIAGRLGDLFGYRRVLVACLGCFTAGTLMCALATEAGFFGGLIAGRALQGVAGGVFPLAFGIARAGLAPARLPGVIALLSAMLGIGGAAGMVAAGPITDTLGTPWLFWGTLVLAGIALAAAPVLPADRPGQGGRVDLAGAFLLSGGLICLLLAISQARSWGWGPAAALFGASALLLAAFTAAELRADEPLVDLRLLRHRGPAAANLATFVLAVAMFGAITLVPRLVQTPAAAHGLGASPSQAGLTMLPVALVMVIAGPAAARLGRSRGALLPLRTGIVCAAVSLAVLAAAHGRIADFYLTGLLLGAGYGLAFAAIGIVIVQAAPVHQTGVATAINTIVRTVGGAVGAQTAAAILAARTPAGKALPTESGYTMGFAAFAALAFAALAVTAATRETHNPQHR</sequence>
<accession>A0ABP5WPQ7</accession>
<feature type="transmembrane region" description="Helical" evidence="7">
    <location>
        <begin position="306"/>
        <end position="325"/>
    </location>
</feature>
<evidence type="ECO:0000256" key="1">
    <source>
        <dbReference type="ARBA" id="ARBA00004651"/>
    </source>
</evidence>
<organism evidence="9 10">
    <name type="scientific">Actinomadura vinacea</name>
    <dbReference type="NCBI Taxonomy" id="115336"/>
    <lineage>
        <taxon>Bacteria</taxon>
        <taxon>Bacillati</taxon>
        <taxon>Actinomycetota</taxon>
        <taxon>Actinomycetes</taxon>
        <taxon>Streptosporangiales</taxon>
        <taxon>Thermomonosporaceae</taxon>
        <taxon>Actinomadura</taxon>
    </lineage>
</organism>
<dbReference type="PANTHER" id="PTHR42718:SF46">
    <property type="entry name" value="BLR6921 PROTEIN"/>
    <property type="match status" value="1"/>
</dbReference>
<dbReference type="Pfam" id="PF07690">
    <property type="entry name" value="MFS_1"/>
    <property type="match status" value="1"/>
</dbReference>
<comment type="caution">
    <text evidence="9">The sequence shown here is derived from an EMBL/GenBank/DDBJ whole genome shotgun (WGS) entry which is preliminary data.</text>
</comment>
<proteinExistence type="predicted"/>
<reference evidence="10" key="1">
    <citation type="journal article" date="2019" name="Int. J. Syst. Evol. Microbiol.">
        <title>The Global Catalogue of Microorganisms (GCM) 10K type strain sequencing project: providing services to taxonomists for standard genome sequencing and annotation.</title>
        <authorList>
            <consortium name="The Broad Institute Genomics Platform"/>
            <consortium name="The Broad Institute Genome Sequencing Center for Infectious Disease"/>
            <person name="Wu L."/>
            <person name="Ma J."/>
        </authorList>
    </citation>
    <scope>NUCLEOTIDE SEQUENCE [LARGE SCALE GENOMIC DNA]</scope>
    <source>
        <strain evidence="10">JCM 3325</strain>
    </source>
</reference>
<keyword evidence="5 7" id="KW-1133">Transmembrane helix</keyword>
<evidence type="ECO:0000259" key="8">
    <source>
        <dbReference type="PROSITE" id="PS50850"/>
    </source>
</evidence>
<dbReference type="Gene3D" id="1.20.1250.20">
    <property type="entry name" value="MFS general substrate transporter like domains"/>
    <property type="match status" value="1"/>
</dbReference>
<feature type="transmembrane region" description="Helical" evidence="7">
    <location>
        <begin position="169"/>
        <end position="189"/>
    </location>
</feature>
<keyword evidence="2" id="KW-0813">Transport</keyword>
<evidence type="ECO:0000256" key="3">
    <source>
        <dbReference type="ARBA" id="ARBA00022475"/>
    </source>
</evidence>
<feature type="transmembrane region" description="Helical" evidence="7">
    <location>
        <begin position="396"/>
        <end position="420"/>
    </location>
</feature>
<feature type="transmembrane region" description="Helical" evidence="7">
    <location>
        <begin position="79"/>
        <end position="98"/>
    </location>
</feature>
<comment type="subcellular location">
    <subcellularLocation>
        <location evidence="1">Cell membrane</location>
        <topology evidence="1">Multi-pass membrane protein</topology>
    </subcellularLocation>
</comment>
<evidence type="ECO:0000256" key="4">
    <source>
        <dbReference type="ARBA" id="ARBA00022692"/>
    </source>
</evidence>
<dbReference type="PROSITE" id="PS50850">
    <property type="entry name" value="MFS"/>
    <property type="match status" value="1"/>
</dbReference>
<evidence type="ECO:0000313" key="10">
    <source>
        <dbReference type="Proteomes" id="UP001501231"/>
    </source>
</evidence>
<dbReference type="Proteomes" id="UP001501231">
    <property type="component" value="Unassembled WGS sequence"/>
</dbReference>
<name>A0ABP5WPQ7_9ACTN</name>
<feature type="transmembrane region" description="Helical" evidence="7">
    <location>
        <begin position="224"/>
        <end position="246"/>
    </location>
</feature>
<feature type="transmembrane region" description="Helical" evidence="7">
    <location>
        <begin position="337"/>
        <end position="355"/>
    </location>
</feature>
<dbReference type="EMBL" id="BAAARW010000020">
    <property type="protein sequence ID" value="GAA2432984.1"/>
    <property type="molecule type" value="Genomic_DNA"/>
</dbReference>
<evidence type="ECO:0000256" key="6">
    <source>
        <dbReference type="ARBA" id="ARBA00023136"/>
    </source>
</evidence>
<feature type="domain" description="Major facilitator superfamily (MFS) profile" evidence="8">
    <location>
        <begin position="12"/>
        <end position="460"/>
    </location>
</feature>
<dbReference type="Gene3D" id="1.20.1720.10">
    <property type="entry name" value="Multidrug resistance protein D"/>
    <property type="match status" value="1"/>
</dbReference>
<evidence type="ECO:0000256" key="7">
    <source>
        <dbReference type="SAM" id="Phobius"/>
    </source>
</evidence>
<gene>
    <name evidence="9" type="ORF">GCM10010191_53730</name>
</gene>
<keyword evidence="10" id="KW-1185">Reference proteome</keyword>
<feature type="transmembrane region" description="Helical" evidence="7">
    <location>
        <begin position="267"/>
        <end position="286"/>
    </location>
</feature>
<evidence type="ECO:0000256" key="2">
    <source>
        <dbReference type="ARBA" id="ARBA00022448"/>
    </source>
</evidence>
<feature type="transmembrane region" description="Helical" evidence="7">
    <location>
        <begin position="201"/>
        <end position="218"/>
    </location>
</feature>
<feature type="transmembrane region" description="Helical" evidence="7">
    <location>
        <begin position="104"/>
        <end position="127"/>
    </location>
</feature>
<feature type="transmembrane region" description="Helical" evidence="7">
    <location>
        <begin position="139"/>
        <end position="157"/>
    </location>
</feature>